<gene>
    <name evidence="1" type="ORF">V6R90_07460</name>
</gene>
<name>A0ABV1NX89_9ACTN</name>
<dbReference type="Proteomes" id="UP001482520">
    <property type="component" value="Unassembled WGS sequence"/>
</dbReference>
<protein>
    <submittedName>
        <fullName evidence="1">Uncharacterized protein</fullName>
    </submittedName>
</protein>
<dbReference type="RefSeq" id="WP_349804277.1">
    <property type="nucleotide sequence ID" value="NZ_JBEGDP010000006.1"/>
</dbReference>
<dbReference type="EMBL" id="JBEGDP010000006">
    <property type="protein sequence ID" value="MEQ7847113.1"/>
    <property type="molecule type" value="Genomic_DNA"/>
</dbReference>
<organism evidence="1 2">
    <name type="scientific">Nocardioides kribbensis</name>
    <dbReference type="NCBI Taxonomy" id="305517"/>
    <lineage>
        <taxon>Bacteria</taxon>
        <taxon>Bacillati</taxon>
        <taxon>Actinomycetota</taxon>
        <taxon>Actinomycetes</taxon>
        <taxon>Propionibacteriales</taxon>
        <taxon>Nocardioidaceae</taxon>
        <taxon>Nocardioides</taxon>
    </lineage>
</organism>
<proteinExistence type="predicted"/>
<evidence type="ECO:0000313" key="1">
    <source>
        <dbReference type="EMBL" id="MEQ7847113.1"/>
    </source>
</evidence>
<keyword evidence="2" id="KW-1185">Reference proteome</keyword>
<sequence>MSGPVLLDPVLLVPEEGDPQRRHDATFESWDTAFSALRDTINLGVRALNGVGAGLPELPGGSLEELVVLPLSGDYTAIRQNATACVTTGAAWAAWAGNLDRLAVHVALGWGGLAGAACAARIEGLALAGRAVGAVVERGALVLEEVADVSERLGVEVEHLVVELGKAMARLVRRLLSRACGPAGWAALAAEVTMKGLDAIADLVDDVRLVVDLLQRLLELKETVPVWARHVGDRLALLASLPDLVP</sequence>
<accession>A0ABV1NX89</accession>
<comment type="caution">
    <text evidence="1">The sequence shown here is derived from an EMBL/GenBank/DDBJ whole genome shotgun (WGS) entry which is preliminary data.</text>
</comment>
<evidence type="ECO:0000313" key="2">
    <source>
        <dbReference type="Proteomes" id="UP001482520"/>
    </source>
</evidence>
<reference evidence="1 2" key="1">
    <citation type="submission" date="2024-02" db="EMBL/GenBank/DDBJ databases">
        <title>Full genome sequence of Nocardioides kribbensis.</title>
        <authorList>
            <person name="Poletto B.L."/>
            <person name="Silva G."/>
            <person name="Galante D."/>
            <person name="Campos K.R."/>
            <person name="Santos M.B.N."/>
            <person name="Sacchi C.T."/>
        </authorList>
    </citation>
    <scope>NUCLEOTIDE SEQUENCE [LARGE SCALE GENOMIC DNA]</scope>
    <source>
        <strain evidence="1 2">O4R</strain>
    </source>
</reference>